<dbReference type="WBParaSite" id="scaffold19985_cov435.g19378">
    <property type="protein sequence ID" value="scaffold19985_cov435.g19378"/>
    <property type="gene ID" value="scaffold19985_cov435.g19378"/>
</dbReference>
<evidence type="ECO:0000256" key="2">
    <source>
        <dbReference type="SAM" id="Phobius"/>
    </source>
</evidence>
<name>A0A915LWQ6_MELJA</name>
<proteinExistence type="predicted"/>
<feature type="transmembrane region" description="Helical" evidence="2">
    <location>
        <begin position="111"/>
        <end position="138"/>
    </location>
</feature>
<evidence type="ECO:0000256" key="1">
    <source>
        <dbReference type="SAM" id="MobiDB-lite"/>
    </source>
</evidence>
<evidence type="ECO:0000313" key="3">
    <source>
        <dbReference type="Proteomes" id="UP000887561"/>
    </source>
</evidence>
<keyword evidence="2" id="KW-1133">Transmembrane helix</keyword>
<sequence>QQKKHNGEQRHSVDEHCLLLPRLEDEHCFAVVVDDGGGGEDCLLDALLTDPPTTTAEDTTTKAATSTTPKKEAPRKGMFANAMSGLENLARRRHDPYDDLTPKERKEMEEAAPFVIVFFVIMICCCCACIVGVVALTIKAVSKKEKDERETAPKNM</sequence>
<feature type="region of interest" description="Disordered" evidence="1">
    <location>
        <begin position="52"/>
        <end position="79"/>
    </location>
</feature>
<organism evidence="3 4">
    <name type="scientific">Meloidogyne javanica</name>
    <name type="common">Root-knot nematode worm</name>
    <dbReference type="NCBI Taxonomy" id="6303"/>
    <lineage>
        <taxon>Eukaryota</taxon>
        <taxon>Metazoa</taxon>
        <taxon>Ecdysozoa</taxon>
        <taxon>Nematoda</taxon>
        <taxon>Chromadorea</taxon>
        <taxon>Rhabditida</taxon>
        <taxon>Tylenchina</taxon>
        <taxon>Tylenchomorpha</taxon>
        <taxon>Tylenchoidea</taxon>
        <taxon>Meloidogynidae</taxon>
        <taxon>Meloidogyninae</taxon>
        <taxon>Meloidogyne</taxon>
        <taxon>Meloidogyne incognita group</taxon>
    </lineage>
</organism>
<feature type="compositionally biased region" description="Low complexity" evidence="1">
    <location>
        <begin position="52"/>
        <end position="68"/>
    </location>
</feature>
<accession>A0A915LWQ6</accession>
<keyword evidence="2" id="KW-0812">Transmembrane</keyword>
<reference evidence="4" key="1">
    <citation type="submission" date="2022-11" db="UniProtKB">
        <authorList>
            <consortium name="WormBaseParasite"/>
        </authorList>
    </citation>
    <scope>IDENTIFICATION</scope>
</reference>
<keyword evidence="2" id="KW-0472">Membrane</keyword>
<evidence type="ECO:0000313" key="4">
    <source>
        <dbReference type="WBParaSite" id="scaffold19985_cov435.g19378"/>
    </source>
</evidence>
<keyword evidence="3" id="KW-1185">Reference proteome</keyword>
<dbReference type="AlphaFoldDB" id="A0A915LWQ6"/>
<dbReference type="Proteomes" id="UP000887561">
    <property type="component" value="Unplaced"/>
</dbReference>
<protein>
    <submittedName>
        <fullName evidence="4">Transmembrane protein</fullName>
    </submittedName>
</protein>